<dbReference type="PANTHER" id="PTHR48048:SF75">
    <property type="entry name" value="GLYCOSYLTRANSFERASE"/>
    <property type="match status" value="1"/>
</dbReference>
<gene>
    <name evidence="2" type="primary">RhGT1_6</name>
    <name evidence="2" type="ORF">Zm00014a_015784</name>
</gene>
<dbReference type="Proteomes" id="UP000251960">
    <property type="component" value="Chromosome 6"/>
</dbReference>
<comment type="caution">
    <text evidence="2">The sequence shown here is derived from an EMBL/GenBank/DDBJ whole genome shotgun (WGS) entry which is preliminary data.</text>
</comment>
<dbReference type="ExpressionAtlas" id="A0A3L6E9E5">
    <property type="expression patterns" value="baseline and differential"/>
</dbReference>
<dbReference type="GO" id="GO:0035251">
    <property type="term" value="F:UDP-glucosyltransferase activity"/>
    <property type="evidence" value="ECO:0007669"/>
    <property type="project" value="InterPro"/>
</dbReference>
<evidence type="ECO:0000313" key="2">
    <source>
        <dbReference type="EMBL" id="PWZ17188.1"/>
    </source>
</evidence>
<proteinExistence type="predicted"/>
<dbReference type="EMBL" id="NCVQ01000007">
    <property type="protein sequence ID" value="PWZ17188.1"/>
    <property type="molecule type" value="Genomic_DNA"/>
</dbReference>
<keyword evidence="2" id="KW-0808">Transferase</keyword>
<organism evidence="2">
    <name type="scientific">Zea mays</name>
    <name type="common">Maize</name>
    <dbReference type="NCBI Taxonomy" id="4577"/>
    <lineage>
        <taxon>Eukaryota</taxon>
        <taxon>Viridiplantae</taxon>
        <taxon>Streptophyta</taxon>
        <taxon>Embryophyta</taxon>
        <taxon>Tracheophyta</taxon>
        <taxon>Spermatophyta</taxon>
        <taxon>Magnoliopsida</taxon>
        <taxon>Liliopsida</taxon>
        <taxon>Poales</taxon>
        <taxon>Poaceae</taxon>
        <taxon>PACMAD clade</taxon>
        <taxon>Panicoideae</taxon>
        <taxon>Andropogonodae</taxon>
        <taxon>Andropogoneae</taxon>
        <taxon>Tripsacinae</taxon>
        <taxon>Zea</taxon>
    </lineage>
</organism>
<feature type="region of interest" description="Disordered" evidence="1">
    <location>
        <begin position="46"/>
        <end position="68"/>
    </location>
</feature>
<sequence length="286" mass="30727">MVELSELFLRRGLAVTVVVPPATSTDASSAVARAADANPPINFHMLPPPNTVPPAAAEQDQGQEPPRNPFALLRQSNTLLRDYLRSALQSASVCALVLDIFCVDALDVAAELGVPAYLFYTSGASCLAVSLHMPQKQAEVNASFGDIGDAPLCFPGVPTFRPTELPVNALDRDNQVYRVFLRAFERVPACRGMLVNTFEWLEPRAVAALRDGACVPGRPTPPVYCVGPLVSGGGEVQDKKHACLVWLDAQPENSVVFLCFGSMGSFSKRQLEAIATGLEMSGQRFL</sequence>
<reference evidence="2" key="1">
    <citation type="journal article" date="2018" name="Nat. Genet.">
        <title>Extensive intraspecific gene order and gene structural variations between Mo17 and other maize genomes.</title>
        <authorList>
            <person name="Sun S."/>
            <person name="Zhou Y."/>
            <person name="Chen J."/>
            <person name="Shi J."/>
            <person name="Zhao H."/>
            <person name="Zhao H."/>
            <person name="Song W."/>
            <person name="Zhang M."/>
            <person name="Cui Y."/>
            <person name="Dong X."/>
            <person name="Liu H."/>
            <person name="Ma X."/>
            <person name="Jiao Y."/>
            <person name="Wang B."/>
            <person name="Wei X."/>
            <person name="Stein J.C."/>
            <person name="Glaubitz J.C."/>
            <person name="Lu F."/>
            <person name="Yu G."/>
            <person name="Liang C."/>
            <person name="Fengler K."/>
            <person name="Li B."/>
            <person name="Rafalski A."/>
            <person name="Schnable P.S."/>
            <person name="Ware D.H."/>
            <person name="Buckler E.S."/>
            <person name="Lai J."/>
        </authorList>
    </citation>
    <scope>NUCLEOTIDE SEQUENCE [LARGE SCALE GENOMIC DNA]</scope>
    <source>
        <tissue evidence="2">Seedling</tissue>
    </source>
</reference>
<name>A0A3L6E9E5_MAIZE</name>
<protein>
    <submittedName>
        <fullName evidence="2">Anthocyanidin 5,3-O-glucosyltransferase</fullName>
    </submittedName>
</protein>
<dbReference type="AlphaFoldDB" id="A0A3L6E9E5"/>
<dbReference type="PANTHER" id="PTHR48048">
    <property type="entry name" value="GLYCOSYLTRANSFERASE"/>
    <property type="match status" value="1"/>
</dbReference>
<accession>A0A3L6E9E5</accession>
<dbReference type="SUPFAM" id="SSF53756">
    <property type="entry name" value="UDP-Glycosyltransferase/glycogen phosphorylase"/>
    <property type="match status" value="1"/>
</dbReference>
<dbReference type="Gene3D" id="3.40.50.2000">
    <property type="entry name" value="Glycogen Phosphorylase B"/>
    <property type="match status" value="2"/>
</dbReference>
<evidence type="ECO:0000256" key="1">
    <source>
        <dbReference type="SAM" id="MobiDB-lite"/>
    </source>
</evidence>
<dbReference type="InterPro" id="IPR050481">
    <property type="entry name" value="UDP-glycosyltransf_plant"/>
</dbReference>